<dbReference type="AlphaFoldDB" id="A0A813XHU6"/>
<dbReference type="OrthoDB" id="9993736at2759"/>
<comment type="caution">
    <text evidence="2">The sequence shown here is derived from an EMBL/GenBank/DDBJ whole genome shotgun (WGS) entry which is preliminary data.</text>
</comment>
<keyword evidence="1" id="KW-0472">Membrane</keyword>
<dbReference type="Proteomes" id="UP000663852">
    <property type="component" value="Unassembled WGS sequence"/>
</dbReference>
<dbReference type="GO" id="GO:0031175">
    <property type="term" value="P:neuron projection development"/>
    <property type="evidence" value="ECO:0007669"/>
    <property type="project" value="TreeGrafter"/>
</dbReference>
<feature type="transmembrane region" description="Helical" evidence="1">
    <location>
        <begin position="96"/>
        <end position="119"/>
    </location>
</feature>
<feature type="transmembrane region" description="Helical" evidence="1">
    <location>
        <begin position="140"/>
        <end position="168"/>
    </location>
</feature>
<protein>
    <submittedName>
        <fullName evidence="2">Uncharacterized protein</fullName>
    </submittedName>
</protein>
<dbReference type="EMBL" id="CAJNOJ010000025">
    <property type="protein sequence ID" value="CAF0865065.1"/>
    <property type="molecule type" value="Genomic_DNA"/>
</dbReference>
<gene>
    <name evidence="2" type="ORF">EDS130_LOCUS8003</name>
</gene>
<name>A0A813XHU6_ADIRI</name>
<keyword evidence="1" id="KW-1133">Transmembrane helix</keyword>
<evidence type="ECO:0000256" key="1">
    <source>
        <dbReference type="SAM" id="Phobius"/>
    </source>
</evidence>
<dbReference type="GO" id="GO:0005886">
    <property type="term" value="C:plasma membrane"/>
    <property type="evidence" value="ECO:0007669"/>
    <property type="project" value="TreeGrafter"/>
</dbReference>
<evidence type="ECO:0000313" key="2">
    <source>
        <dbReference type="EMBL" id="CAF0865065.1"/>
    </source>
</evidence>
<dbReference type="PANTHER" id="PTHR11683">
    <property type="entry name" value="MYELIN PROTEOLIPID"/>
    <property type="match status" value="1"/>
</dbReference>
<dbReference type="PANTHER" id="PTHR11683:SF12">
    <property type="entry name" value="M6, ISOFORM F"/>
    <property type="match status" value="1"/>
</dbReference>
<keyword evidence="1" id="KW-0812">Transmembrane</keyword>
<evidence type="ECO:0000313" key="3">
    <source>
        <dbReference type="Proteomes" id="UP000663852"/>
    </source>
</evidence>
<reference evidence="2" key="1">
    <citation type="submission" date="2021-02" db="EMBL/GenBank/DDBJ databases">
        <authorList>
            <person name="Nowell W R."/>
        </authorList>
    </citation>
    <scope>NUCLEOTIDE SEQUENCE</scope>
</reference>
<organism evidence="2 3">
    <name type="scientific">Adineta ricciae</name>
    <name type="common">Rotifer</name>
    <dbReference type="NCBI Taxonomy" id="249248"/>
    <lineage>
        <taxon>Eukaryota</taxon>
        <taxon>Metazoa</taxon>
        <taxon>Spiralia</taxon>
        <taxon>Gnathifera</taxon>
        <taxon>Rotifera</taxon>
        <taxon>Eurotatoria</taxon>
        <taxon>Bdelloidea</taxon>
        <taxon>Adinetida</taxon>
        <taxon>Adinetidae</taxon>
        <taxon>Adineta</taxon>
    </lineage>
</organism>
<sequence>MGVDNRDVSRFADRSRELWSEQTMSEVKYKESNFLRCCGRFPFASFIAFLLTLIGTSVCCGCLYYLLPGTIEKINIAFQVEYIDNDWNRILRLSTIFVLAIMGGFSVILLIVGSLATGATRHQIYTGFRSRLGGRIATGFFSIIVYSLLLIWLFAVLALMVPCISLYILQFRCLEAWHISSASDFPNTASPVLCLTPGTYGIPVPKHKPDVKVCQQQFNELCTLTNYTPRYIAALFGSFFVVLGLIQFLCCLVANYAHIKDGRKLHDYEEAIREEMETSKLNQG</sequence>
<feature type="transmembrane region" description="Helical" evidence="1">
    <location>
        <begin position="231"/>
        <end position="254"/>
    </location>
</feature>
<dbReference type="Pfam" id="PF01275">
    <property type="entry name" value="Myelin_PLP"/>
    <property type="match status" value="1"/>
</dbReference>
<accession>A0A813XHU6</accession>
<dbReference type="InterPro" id="IPR001614">
    <property type="entry name" value="Myelin_PLP"/>
</dbReference>
<proteinExistence type="predicted"/>
<feature type="transmembrane region" description="Helical" evidence="1">
    <location>
        <begin position="43"/>
        <end position="67"/>
    </location>
</feature>